<evidence type="ECO:0000256" key="2">
    <source>
        <dbReference type="SAM" id="SignalP"/>
    </source>
</evidence>
<keyword evidence="2" id="KW-0732">Signal</keyword>
<reference evidence="3 4" key="1">
    <citation type="submission" date="2019-01" db="EMBL/GenBank/DDBJ databases">
        <authorList>
            <consortium name="Pathogen Informatics"/>
        </authorList>
    </citation>
    <scope>NUCLEOTIDE SEQUENCE [LARGE SCALE GENOMIC DNA]</scope>
    <source>
        <strain evidence="3 4">NCTC10118</strain>
    </source>
</reference>
<dbReference type="OrthoDB" id="393673at2"/>
<feature type="signal peptide" evidence="2">
    <location>
        <begin position="1"/>
        <end position="24"/>
    </location>
</feature>
<evidence type="ECO:0000313" key="4">
    <source>
        <dbReference type="Proteomes" id="UP000289952"/>
    </source>
</evidence>
<feature type="region of interest" description="Disordered" evidence="1">
    <location>
        <begin position="41"/>
        <end position="105"/>
    </location>
</feature>
<gene>
    <name evidence="3" type="ORF">NCTC10118_00550</name>
</gene>
<dbReference type="AlphaFoldDB" id="A0A449AEX2"/>
<proteinExistence type="predicted"/>
<accession>A0A449AEX2</accession>
<evidence type="ECO:0000313" key="3">
    <source>
        <dbReference type="EMBL" id="VEU63523.1"/>
    </source>
</evidence>
<sequence>MKFRKLIKKISIIPLLTLPIVASSCSIGDDIKREIIKIGQIFDPNNGNDNQNGSPGSKNGSYERNVIGDPKDPALKEHEKNPVSPDENNSNQPQGKDSVANNTTTNNFLKISDKEVYFTTSLSQEQKAKELAKLNSMINTNIDKVKELDRNGEPYLEFVDTQTELIWREHAYLDQRTGAWKYQLGKSGLLNLVHEFKRKIPYGQEIYDLKSISINDYKIINDKVNGLYMPDSRRMFVNGSSVQNKGFSTYEIIGGLMPTIFHEYIHHWVTVYAEIGLIEDPKVSVDKANAKDVTKRQTTEIYYNPGTTAENADHSHGARQFWNSYFSSNFYSLLNFDVNKKAYIKDEVLEKLGATRVKSILLYNNLSLNDIWRLANELQTPEHLRELQTQYMAISPSGSFTTTKSRLKYNFSLTELVPREYTKYAFESYFSMNEENKTLEKMEAGQNSITWFGVRYLETDQYNRVTQVFSPSGNAEDWSHTYLNNFDSQRRQGWFQNGEGVNFYDNSPRFNATVMPNSVFDINKFRTVDSVSTTTSWDGRREIVTTTENPGELPAKKTKNRAVEFYKVFLETMGYGKTISQIYTKNIVSKNDQGLETTNTQYPTLVRFTGYIKTDKKVDGLVVKQNGKIYGQSLFKYSNTFNFFGHKDIDQGAKMQEGEGVNLRVTSERQTQIDNRLYPSDAGYTQNYLSYITKDFIEVKDNSTIHLWKDKNNDGVASEDELVQQEITLPTQRPVTTQRSTNATSSKFDKFLVENTNGNITLKAIK</sequence>
<keyword evidence="4" id="KW-1185">Reference proteome</keyword>
<dbReference type="RefSeq" id="WP_129621742.1">
    <property type="nucleotide sequence ID" value="NZ_LR214972.1"/>
</dbReference>
<evidence type="ECO:0000256" key="1">
    <source>
        <dbReference type="SAM" id="MobiDB-lite"/>
    </source>
</evidence>
<feature type="compositionally biased region" description="Basic and acidic residues" evidence="1">
    <location>
        <begin position="69"/>
        <end position="81"/>
    </location>
</feature>
<feature type="compositionally biased region" description="Polar residues" evidence="1">
    <location>
        <begin position="43"/>
        <end position="62"/>
    </location>
</feature>
<dbReference type="InterPro" id="IPR054786">
    <property type="entry name" value="MYPU_1760-like"/>
</dbReference>
<dbReference type="EMBL" id="LR214972">
    <property type="protein sequence ID" value="VEU63523.1"/>
    <property type="molecule type" value="Genomic_DNA"/>
</dbReference>
<dbReference type="Proteomes" id="UP000289952">
    <property type="component" value="Chromosome"/>
</dbReference>
<dbReference type="PROSITE" id="PS51257">
    <property type="entry name" value="PROKAR_LIPOPROTEIN"/>
    <property type="match status" value="1"/>
</dbReference>
<feature type="chain" id="PRO_5019369013" description="Lipoprotein" evidence="2">
    <location>
        <begin position="25"/>
        <end position="766"/>
    </location>
</feature>
<protein>
    <recommendedName>
        <fullName evidence="5">Lipoprotein</fullName>
    </recommendedName>
</protein>
<name>A0A449AEX2_9BACT</name>
<dbReference type="NCBIfam" id="NF045830">
    <property type="entry name" value="MYPU_1760_HExxH"/>
    <property type="match status" value="1"/>
</dbReference>
<organism evidence="3 4">
    <name type="scientific">Mycoplasmopsis bovirhinis</name>
    <dbReference type="NCBI Taxonomy" id="29553"/>
    <lineage>
        <taxon>Bacteria</taxon>
        <taxon>Bacillati</taxon>
        <taxon>Mycoplasmatota</taxon>
        <taxon>Mycoplasmoidales</taxon>
        <taxon>Metamycoplasmataceae</taxon>
        <taxon>Mycoplasmopsis</taxon>
    </lineage>
</organism>
<evidence type="ECO:0008006" key="5">
    <source>
        <dbReference type="Google" id="ProtNLM"/>
    </source>
</evidence>
<feature type="compositionally biased region" description="Polar residues" evidence="1">
    <location>
        <begin position="86"/>
        <end position="105"/>
    </location>
</feature>